<evidence type="ECO:0000256" key="2">
    <source>
        <dbReference type="SAM" id="SignalP"/>
    </source>
</evidence>
<dbReference type="Pfam" id="PF13860">
    <property type="entry name" value="FlgD_ig"/>
    <property type="match status" value="1"/>
</dbReference>
<feature type="compositionally biased region" description="Polar residues" evidence="1">
    <location>
        <begin position="1390"/>
        <end position="1405"/>
    </location>
</feature>
<dbReference type="Gene3D" id="2.60.40.4070">
    <property type="match status" value="1"/>
</dbReference>
<dbReference type="Gene3D" id="2.60.40.10">
    <property type="entry name" value="Immunoglobulins"/>
    <property type="match status" value="2"/>
</dbReference>
<evidence type="ECO:0000313" key="5">
    <source>
        <dbReference type="Proteomes" id="UP000179129"/>
    </source>
</evidence>
<dbReference type="CDD" id="cd00063">
    <property type="entry name" value="FN3"/>
    <property type="match status" value="1"/>
</dbReference>
<evidence type="ECO:0000313" key="4">
    <source>
        <dbReference type="EMBL" id="OGG04460.1"/>
    </source>
</evidence>
<dbReference type="GO" id="GO:0016020">
    <property type="term" value="C:membrane"/>
    <property type="evidence" value="ECO:0007669"/>
    <property type="project" value="InterPro"/>
</dbReference>
<protein>
    <recommendedName>
        <fullName evidence="3">Cadherin domain-containing protein</fullName>
    </recommendedName>
</protein>
<dbReference type="PROSITE" id="PS50268">
    <property type="entry name" value="CADHERIN_2"/>
    <property type="match status" value="1"/>
</dbReference>
<dbReference type="InterPro" id="IPR026444">
    <property type="entry name" value="Secre_tail"/>
</dbReference>
<feature type="compositionally biased region" description="Low complexity" evidence="1">
    <location>
        <begin position="487"/>
        <end position="501"/>
    </location>
</feature>
<feature type="region of interest" description="Disordered" evidence="1">
    <location>
        <begin position="1386"/>
        <end position="1405"/>
    </location>
</feature>
<comment type="caution">
    <text evidence="4">The sequence shown here is derived from an EMBL/GenBank/DDBJ whole genome shotgun (WGS) entry which is preliminary data.</text>
</comment>
<dbReference type="SUPFAM" id="SSF81296">
    <property type="entry name" value="E set domains"/>
    <property type="match status" value="1"/>
</dbReference>
<dbReference type="Pfam" id="PF01833">
    <property type="entry name" value="TIG"/>
    <property type="match status" value="1"/>
</dbReference>
<dbReference type="GO" id="GO:0005509">
    <property type="term" value="F:calcium ion binding"/>
    <property type="evidence" value="ECO:0007669"/>
    <property type="project" value="InterPro"/>
</dbReference>
<organism evidence="4 5">
    <name type="scientific">Candidatus Glassbacteria bacterium RIFCSPLOWO2_12_FULL_58_11</name>
    <dbReference type="NCBI Taxonomy" id="1817867"/>
    <lineage>
        <taxon>Bacteria</taxon>
        <taxon>Candidatus Glassiibacteriota</taxon>
    </lineage>
</organism>
<dbReference type="STRING" id="1817867.A3F83_04645"/>
<feature type="compositionally biased region" description="Polar residues" evidence="1">
    <location>
        <begin position="502"/>
        <end position="517"/>
    </location>
</feature>
<feature type="chain" id="PRO_5009522694" description="Cadherin domain-containing protein" evidence="2">
    <location>
        <begin position="19"/>
        <end position="1504"/>
    </location>
</feature>
<sequence length="1504" mass="159121">MSAAAASLVLLGANLLLAQNTAPVPTTFKIVTPDDGNAASLINSDYSVNHKVFYGGDFAYRGANNNLGFKGYTVGGDPNTNRKARGNDSGSRLTLGGTEYGADSTFPAYGLASVASLGAFAPVTGWPTNSFDTDDLGGNGSYPNYTGANGFIAINEGDTLEIDITGFIDPNNKMVTSYDAGAADGNYTGRNFMSQDGNGTAGNDGANNVTYEILNKPAGASFTAAGQFRWVPSFVQGDGGTDDSQHGGLWFIDANISNGTTTSETTAGNETGAVGYALGELKDSLYVIYFKAVDDGTGGNNSAMDSLFILVNDSLPNPSPRFTRRTLLRKDSLGIQQTKTYNYLLGQPDTLWSVFEGDSIIVTVYAEDQDSLQGETNDIIGFGMLGGGTLLGVSKGSTSADRIAGFNQFIKRAGTVDTLLADTTSTVSGNGTATSIRIRLQIPFNLAASVEKADTLVVMVSDGTTIKADTFALKVRNKNRAPIWDADSSSTPSDSTLVYSSNPATSQPDSVQTVQPFTLNNGQTDSTYFSRYVYDPDFLIGDSLGNPLTFTHGGNHQGTLNANTGLNVFTPNVSDTVTYSFTITASDSYTSDPKSTQQTILFRVAPAPVISKVDPASGSINHQFTIYGSGFGLFNKSGPDSSQVVFYATTNGVRLNIRANIIAWSKNQIVATVPSGVPPAKLDSTQSYLVADTILVKTAIYGGFTTFPFTVLVDSAGFENLEVVSITSTSATIRYRTNFTGADSVVLASVSDTLDIHAGGGSYSVPTFVENDNGTMTQIPATVQVFHDETAFTDGVHVIQLTDLLPSTVYRFFIGSSNGIYVADSLRNENGPYRPKKIDIATVANNSRLDAFRLHTLSSAGSSSNLFSVQGKVYYSGGAATDAAVTVRLVKSDDPADTSLPIVTTVSSDSTWVLELGNLKKSDGSSFNHAQGDYMLFDFDGAEKGFQQLQATRAASGQTQVVANAKLVPLVEFNLLLNTGLNLIGPPLKLNRGEPSTAHAFLSEISGGTPSITRYVASTATQESITRSAQGTFIGASDFSLVVNQGYFVEVSSETKVKLNGTAYTSQLGTVNFAAAGLNFISLPGMDNQLFYPWDAQSILQNVVSATEIIRFNSQLQNYETFLKNGTTFIGPNNFSFQAGEGYILRVTAATSWNPNGPTLLLASTNDGDAAGNDVPGAIVIDLAGMEDGKVSAAVVKVTDISSSAAVLSWMTGSADPGRIRLSRKDAAGELVITSAPNKLAFGMSYAQVTGLKPETEYVYRLENSSGALVQGNAEGSFTTAPIGTGMVPYSLYGRLVDTAGHPLPGMLVLIKLTRSAGNGESSYLSAISDKDGYWLVNLANLKEKGTGLVYAWQEGDKVELTVIGGAFSAVFAATVKPGSPHNIALDLQNGGQTDQNTQEKQPVSASLPKAYALAQNFPNPFNPSTTIQFSIPEGSGPVAVRLDIYNLRGQLVSTLVDRRMEPGDFRVQWTGTDGAGKQVPSGVYFYRLTTPTYKATRKMVILK</sequence>
<dbReference type="Proteomes" id="UP000179129">
    <property type="component" value="Unassembled WGS sequence"/>
</dbReference>
<proteinExistence type="predicted"/>
<dbReference type="InterPro" id="IPR014756">
    <property type="entry name" value="Ig_E-set"/>
</dbReference>
<evidence type="ECO:0000256" key="1">
    <source>
        <dbReference type="SAM" id="MobiDB-lite"/>
    </source>
</evidence>
<evidence type="ECO:0000259" key="3">
    <source>
        <dbReference type="PROSITE" id="PS50268"/>
    </source>
</evidence>
<dbReference type="InterPro" id="IPR002909">
    <property type="entry name" value="IPT_dom"/>
</dbReference>
<dbReference type="InterPro" id="IPR013783">
    <property type="entry name" value="Ig-like_fold"/>
</dbReference>
<feature type="domain" description="Cadherin" evidence="3">
    <location>
        <begin position="196"/>
        <end position="322"/>
    </location>
</feature>
<dbReference type="NCBIfam" id="TIGR04183">
    <property type="entry name" value="Por_Secre_tail"/>
    <property type="match status" value="1"/>
</dbReference>
<accession>A0A1F5YW91</accession>
<dbReference type="EMBL" id="MFIX01000121">
    <property type="protein sequence ID" value="OGG04460.1"/>
    <property type="molecule type" value="Genomic_DNA"/>
</dbReference>
<dbReference type="InterPro" id="IPR003961">
    <property type="entry name" value="FN3_dom"/>
</dbReference>
<name>A0A1F5YW91_9BACT</name>
<reference evidence="4 5" key="1">
    <citation type="journal article" date="2016" name="Nat. Commun.">
        <title>Thousands of microbial genomes shed light on interconnected biogeochemical processes in an aquifer system.</title>
        <authorList>
            <person name="Anantharaman K."/>
            <person name="Brown C.T."/>
            <person name="Hug L.A."/>
            <person name="Sharon I."/>
            <person name="Castelle C.J."/>
            <person name="Probst A.J."/>
            <person name="Thomas B.C."/>
            <person name="Singh A."/>
            <person name="Wilkins M.J."/>
            <person name="Karaoz U."/>
            <person name="Brodie E.L."/>
            <person name="Williams K.H."/>
            <person name="Hubbard S.S."/>
            <person name="Banfield J.F."/>
        </authorList>
    </citation>
    <scope>NUCLEOTIDE SEQUENCE [LARGE SCALE GENOMIC DNA]</scope>
</reference>
<feature type="signal peptide" evidence="2">
    <location>
        <begin position="1"/>
        <end position="18"/>
    </location>
</feature>
<dbReference type="InterPro" id="IPR025965">
    <property type="entry name" value="FlgD/Vpr_Ig-like"/>
</dbReference>
<keyword evidence="2" id="KW-0732">Signal</keyword>
<gene>
    <name evidence="4" type="ORF">A3F83_04645</name>
</gene>
<dbReference type="InterPro" id="IPR002126">
    <property type="entry name" value="Cadherin-like_dom"/>
</dbReference>
<feature type="region of interest" description="Disordered" evidence="1">
    <location>
        <begin position="484"/>
        <end position="517"/>
    </location>
</feature>
<dbReference type="GO" id="GO:0007156">
    <property type="term" value="P:homophilic cell adhesion via plasma membrane adhesion molecules"/>
    <property type="evidence" value="ECO:0007669"/>
    <property type="project" value="InterPro"/>
</dbReference>